<reference evidence="3" key="1">
    <citation type="journal article" date="2019" name="Int. J. Syst. Evol. Microbiol.">
        <title>The Global Catalogue of Microorganisms (GCM) 10K type strain sequencing project: providing services to taxonomists for standard genome sequencing and annotation.</title>
        <authorList>
            <consortium name="The Broad Institute Genomics Platform"/>
            <consortium name="The Broad Institute Genome Sequencing Center for Infectious Disease"/>
            <person name="Wu L."/>
            <person name="Ma J."/>
        </authorList>
    </citation>
    <scope>NUCLEOTIDE SEQUENCE [LARGE SCALE GENOMIC DNA]</scope>
    <source>
        <strain evidence="3">JCM 18542</strain>
    </source>
</reference>
<proteinExistence type="predicted"/>
<name>A0ABP9D3N9_9ACTN</name>
<comment type="caution">
    <text evidence="2">The sequence shown here is derived from an EMBL/GenBank/DDBJ whole genome shotgun (WGS) entry which is preliminary data.</text>
</comment>
<gene>
    <name evidence="2" type="ORF">GCM10023353_33880</name>
</gene>
<feature type="region of interest" description="Disordered" evidence="1">
    <location>
        <begin position="1"/>
        <end position="22"/>
    </location>
</feature>
<evidence type="ECO:0000256" key="1">
    <source>
        <dbReference type="SAM" id="MobiDB-lite"/>
    </source>
</evidence>
<keyword evidence="3" id="KW-1185">Reference proteome</keyword>
<dbReference type="SUPFAM" id="SSF47598">
    <property type="entry name" value="Ribbon-helix-helix"/>
    <property type="match status" value="1"/>
</dbReference>
<organism evidence="2 3">
    <name type="scientific">Tomitella cavernea</name>
    <dbReference type="NCBI Taxonomy" id="1387982"/>
    <lineage>
        <taxon>Bacteria</taxon>
        <taxon>Bacillati</taxon>
        <taxon>Actinomycetota</taxon>
        <taxon>Actinomycetes</taxon>
        <taxon>Mycobacteriales</taxon>
        <taxon>Tomitella</taxon>
    </lineage>
</organism>
<dbReference type="InterPro" id="IPR010985">
    <property type="entry name" value="Ribbon_hlx_hlx"/>
</dbReference>
<evidence type="ECO:0008006" key="4">
    <source>
        <dbReference type="Google" id="ProtNLM"/>
    </source>
</evidence>
<dbReference type="Proteomes" id="UP001500839">
    <property type="component" value="Unassembled WGS sequence"/>
</dbReference>
<evidence type="ECO:0000313" key="3">
    <source>
        <dbReference type="Proteomes" id="UP001500839"/>
    </source>
</evidence>
<dbReference type="EMBL" id="BAABKQ010000001">
    <property type="protein sequence ID" value="GAA4822561.1"/>
    <property type="molecule type" value="Genomic_DNA"/>
</dbReference>
<protein>
    <recommendedName>
        <fullName evidence="4">Ribbon-helix-helix protein, CopG family</fullName>
    </recommendedName>
</protein>
<evidence type="ECO:0000313" key="2">
    <source>
        <dbReference type="EMBL" id="GAA4822561.1"/>
    </source>
</evidence>
<sequence>MDAHSRYRIGPDMPDEEELRDSRGRVVDDAYVDSAVEDALEKVVGRGRPSLSDAGESPLLRVRLPRDLDEAVKDAARRAGATRSEWVRRVLDEAVHRVS</sequence>
<accession>A0ABP9D3N9</accession>
<dbReference type="RefSeq" id="WP_425584509.1">
    <property type="nucleotide sequence ID" value="NZ_BAABKQ010000001.1"/>
</dbReference>